<evidence type="ECO:0000313" key="2">
    <source>
        <dbReference type="Proteomes" id="UP000654913"/>
    </source>
</evidence>
<accession>A0A7R7XIT9</accession>
<dbReference type="AlphaFoldDB" id="A0A7R7XIT9"/>
<gene>
    <name evidence="1" type="ORF">APUU_30279A</name>
</gene>
<evidence type="ECO:0000313" key="1">
    <source>
        <dbReference type="EMBL" id="BCS22054.1"/>
    </source>
</evidence>
<dbReference type="KEGG" id="apuu:APUU_30279A"/>
<keyword evidence="2" id="KW-1185">Reference proteome</keyword>
<sequence>MLHTAWIPSTSGVLQDAEKGADPCRQRAVGGMLVEVRGFWDCRMQNAEDGITQGLGEDMKRWMGWKVRNRTKVEEEECMEWQATQGVVHNCPAADNSPLYQL</sequence>
<dbReference type="EMBL" id="AP024445">
    <property type="protein sequence ID" value="BCS22054.1"/>
    <property type="molecule type" value="Genomic_DNA"/>
</dbReference>
<protein>
    <submittedName>
        <fullName evidence="1">Uncharacterized protein</fullName>
    </submittedName>
</protein>
<dbReference type="Proteomes" id="UP000654913">
    <property type="component" value="Chromosome 3"/>
</dbReference>
<name>A0A7R7XIT9_9EURO</name>
<reference evidence="1" key="1">
    <citation type="submission" date="2021-01" db="EMBL/GenBank/DDBJ databases">
        <authorList>
            <consortium name="Aspergillus puulaauensis MK2 genome sequencing consortium"/>
            <person name="Kazuki M."/>
            <person name="Futagami T."/>
        </authorList>
    </citation>
    <scope>NUCLEOTIDE SEQUENCE</scope>
    <source>
        <strain evidence="1">MK2</strain>
    </source>
</reference>
<proteinExistence type="predicted"/>
<reference evidence="1" key="2">
    <citation type="submission" date="2021-02" db="EMBL/GenBank/DDBJ databases">
        <title>Aspergillus puulaauensis MK2 genome sequence.</title>
        <authorList>
            <person name="Futagami T."/>
            <person name="Mori K."/>
            <person name="Kadooka C."/>
            <person name="Tanaka T."/>
        </authorList>
    </citation>
    <scope>NUCLEOTIDE SEQUENCE</scope>
    <source>
        <strain evidence="1">MK2</strain>
    </source>
</reference>
<organism evidence="1 2">
    <name type="scientific">Aspergillus puulaauensis</name>
    <dbReference type="NCBI Taxonomy" id="1220207"/>
    <lineage>
        <taxon>Eukaryota</taxon>
        <taxon>Fungi</taxon>
        <taxon>Dikarya</taxon>
        <taxon>Ascomycota</taxon>
        <taxon>Pezizomycotina</taxon>
        <taxon>Eurotiomycetes</taxon>
        <taxon>Eurotiomycetidae</taxon>
        <taxon>Eurotiales</taxon>
        <taxon>Aspergillaceae</taxon>
        <taxon>Aspergillus</taxon>
    </lineage>
</organism>
<dbReference type="GeneID" id="64972059"/>
<dbReference type="RefSeq" id="XP_041554248.1">
    <property type="nucleotide sequence ID" value="XM_041701354.1"/>
</dbReference>